<dbReference type="Proteomes" id="UP000184428">
    <property type="component" value="Unassembled WGS sequence"/>
</dbReference>
<accession>A0A1M7V1L3</accession>
<feature type="region of interest" description="Disordered" evidence="1">
    <location>
        <begin position="195"/>
        <end position="245"/>
    </location>
</feature>
<protein>
    <submittedName>
        <fullName evidence="2">Uncharacterized protein</fullName>
    </submittedName>
</protein>
<sequence length="345" mass="37361">MRSPTRSIAGNLRWTRTGTVWADFLLRPLPYGFRPDKDKDTVRGYHQALLRALPGESLLLGICAGLDPAAVVDRMITGLDLDDCPDWASECQATLQTLDEVGPGRRVFWLSVPLAAGVARFREPLRAAAADLRDALALPRAGIPAAEIGGYLRQADKVAAGIPAPFRPQPATAAQMMWLHLHAQQRGLFLDLDLPEGPDANPDANPDSGLGGALPTWRTGGGLPEPLLDEGGQSDRPSTRGRLTANPLDHRYLKVDQATAVTPVGASYQAMLVLTDVPTDGMLFPGSEFIGRIDECGVEVDWAMRLHVRSSEEVAKANRKALVNLNEQYGQREGELSHAMNALDR</sequence>
<evidence type="ECO:0000313" key="2">
    <source>
        <dbReference type="EMBL" id="SHN89076.1"/>
    </source>
</evidence>
<reference evidence="2 3" key="1">
    <citation type="submission" date="2016-12" db="EMBL/GenBank/DDBJ databases">
        <authorList>
            <person name="Song W.-J."/>
            <person name="Kurnit D.M."/>
        </authorList>
    </citation>
    <scope>NUCLEOTIDE SEQUENCE [LARGE SCALE GENOMIC DNA]</scope>
    <source>
        <strain evidence="2 3">DSM 43162</strain>
    </source>
</reference>
<proteinExistence type="predicted"/>
<dbReference type="AlphaFoldDB" id="A0A1M7V1L3"/>
<organism evidence="2 3">
    <name type="scientific">Geodermatophilus obscurus</name>
    <dbReference type="NCBI Taxonomy" id="1861"/>
    <lineage>
        <taxon>Bacteria</taxon>
        <taxon>Bacillati</taxon>
        <taxon>Actinomycetota</taxon>
        <taxon>Actinomycetes</taxon>
        <taxon>Geodermatophilales</taxon>
        <taxon>Geodermatophilaceae</taxon>
        <taxon>Geodermatophilus</taxon>
    </lineage>
</organism>
<gene>
    <name evidence="2" type="ORF">SAMN05660350_05071</name>
</gene>
<feature type="non-terminal residue" evidence="2">
    <location>
        <position position="345"/>
    </location>
</feature>
<evidence type="ECO:0000313" key="3">
    <source>
        <dbReference type="Proteomes" id="UP000184428"/>
    </source>
</evidence>
<dbReference type="EMBL" id="FRDM01000103">
    <property type="protein sequence ID" value="SHN89076.1"/>
    <property type="molecule type" value="Genomic_DNA"/>
</dbReference>
<evidence type="ECO:0000256" key="1">
    <source>
        <dbReference type="SAM" id="MobiDB-lite"/>
    </source>
</evidence>
<dbReference type="RefSeq" id="WP_208983686.1">
    <property type="nucleotide sequence ID" value="NZ_FRDM01000103.1"/>
</dbReference>
<name>A0A1M7V1L3_9ACTN</name>